<feature type="transmembrane region" description="Helical" evidence="1">
    <location>
        <begin position="87"/>
        <end position="111"/>
    </location>
</feature>
<evidence type="ECO:0000313" key="2">
    <source>
        <dbReference type="EMBL" id="MDM8195950.1"/>
    </source>
</evidence>
<evidence type="ECO:0000256" key="1">
    <source>
        <dbReference type="SAM" id="Phobius"/>
    </source>
</evidence>
<feature type="transmembrane region" description="Helical" evidence="1">
    <location>
        <begin position="34"/>
        <end position="55"/>
    </location>
</feature>
<comment type="caution">
    <text evidence="2">The sequence shown here is derived from an EMBL/GenBank/DDBJ whole genome shotgun (WGS) entry which is preliminary data.</text>
</comment>
<gene>
    <name evidence="2" type="ORF">QUV98_06450</name>
</gene>
<dbReference type="Proteomes" id="UP001529275">
    <property type="component" value="Unassembled WGS sequence"/>
</dbReference>
<dbReference type="RefSeq" id="WP_289527691.1">
    <property type="nucleotide sequence ID" value="NZ_JAUDCK010000018.1"/>
</dbReference>
<protein>
    <recommendedName>
        <fullName evidence="4">Spore maturation protein A</fullName>
    </recommendedName>
</protein>
<proteinExistence type="predicted"/>
<dbReference type="EMBL" id="JAUDCK010000018">
    <property type="protein sequence ID" value="MDM8195950.1"/>
    <property type="molecule type" value="Genomic_DNA"/>
</dbReference>
<name>A0ABT7UIH4_9FIRM</name>
<keyword evidence="1" id="KW-0812">Transmembrane</keyword>
<feature type="transmembrane region" description="Helical" evidence="1">
    <location>
        <begin position="164"/>
        <end position="182"/>
    </location>
</feature>
<evidence type="ECO:0000313" key="3">
    <source>
        <dbReference type="Proteomes" id="UP001529275"/>
    </source>
</evidence>
<keyword evidence="1" id="KW-0472">Membrane</keyword>
<accession>A0ABT7UIH4</accession>
<reference evidence="3" key="1">
    <citation type="submission" date="2023-06" db="EMBL/GenBank/DDBJ databases">
        <title>Identification and characterization of horizontal gene transfer across gut microbiota members of farm animals based on homology search.</title>
        <authorList>
            <person name="Zeman M."/>
            <person name="Kubasova T."/>
            <person name="Jahodarova E."/>
            <person name="Nykrynova M."/>
            <person name="Rychlik I."/>
        </authorList>
    </citation>
    <scope>NUCLEOTIDE SEQUENCE [LARGE SCALE GENOMIC DNA]</scope>
    <source>
        <strain evidence="3">ET341</strain>
    </source>
</reference>
<keyword evidence="3" id="KW-1185">Reference proteome</keyword>
<evidence type="ECO:0008006" key="4">
    <source>
        <dbReference type="Google" id="ProtNLM"/>
    </source>
</evidence>
<organism evidence="2 3">
    <name type="scientific">Massilimicrobiota timonensis</name>
    <dbReference type="NCBI Taxonomy" id="1776392"/>
    <lineage>
        <taxon>Bacteria</taxon>
        <taxon>Bacillati</taxon>
        <taxon>Bacillota</taxon>
        <taxon>Erysipelotrichia</taxon>
        <taxon>Erysipelotrichales</taxon>
        <taxon>Erysipelotrichaceae</taxon>
        <taxon>Massilimicrobiota</taxon>
    </lineage>
</organism>
<keyword evidence="1" id="KW-1133">Transmembrane helix</keyword>
<feature type="transmembrane region" description="Helical" evidence="1">
    <location>
        <begin position="62"/>
        <end position="81"/>
    </location>
</feature>
<sequence>MARIWKWSVVVFLLIGLCRHQEEAMMTALMDTPFMVWDLLLNVLLAACLWGGFLNIIQKTGFMNYFSIIFKPLFRVIYGPVMKHDDVYTYLSSNVIANLLGLGTLATLSGIKAFQKLQEYNPHPQRPSHEMLTLVIINTAGLCLFPSTLFMIRKQMGSQDIYAFYPYMLVIGITIIIIGLIIQRVIDHE</sequence>
<feature type="transmembrane region" description="Helical" evidence="1">
    <location>
        <begin position="132"/>
        <end position="152"/>
    </location>
</feature>